<dbReference type="Pfam" id="PF00201">
    <property type="entry name" value="UDPGT"/>
    <property type="match status" value="1"/>
</dbReference>
<comment type="caution">
    <text evidence="6">The sequence shown here is derived from an EMBL/GenBank/DDBJ whole genome shotgun (WGS) entry which is preliminary data.</text>
</comment>
<dbReference type="STRING" id="101091.A0A1C7NNF4"/>
<evidence type="ECO:0000256" key="3">
    <source>
        <dbReference type="RuleBase" id="RU003718"/>
    </source>
</evidence>
<dbReference type="PROSITE" id="PS00375">
    <property type="entry name" value="UDPGT"/>
    <property type="match status" value="1"/>
</dbReference>
<feature type="chain" id="PRO_5008889802" evidence="5">
    <location>
        <begin position="26"/>
        <end position="551"/>
    </location>
</feature>
<accession>A0A1C7NNF4</accession>
<dbReference type="InterPro" id="IPR035595">
    <property type="entry name" value="UDP_glycos_trans_CS"/>
</dbReference>
<keyword evidence="7" id="KW-1185">Reference proteome</keyword>
<evidence type="ECO:0000256" key="5">
    <source>
        <dbReference type="SAM" id="SignalP"/>
    </source>
</evidence>
<feature type="signal peptide" evidence="5">
    <location>
        <begin position="1"/>
        <end position="25"/>
    </location>
</feature>
<keyword evidence="4" id="KW-0812">Transmembrane</keyword>
<reference evidence="6 7" key="1">
    <citation type="submission" date="2016-03" db="EMBL/GenBank/DDBJ databases">
        <title>Choanephora cucurbitarum.</title>
        <authorList>
            <person name="Min B."/>
            <person name="Park H."/>
            <person name="Park J.-H."/>
            <person name="Shin H.-D."/>
            <person name="Choi I.-G."/>
        </authorList>
    </citation>
    <scope>NUCLEOTIDE SEQUENCE [LARGE SCALE GENOMIC DNA]</scope>
    <source>
        <strain evidence="6 7">KUS-F28377</strain>
    </source>
</reference>
<dbReference type="Gene3D" id="3.40.50.2000">
    <property type="entry name" value="Glycogen Phosphorylase B"/>
    <property type="match status" value="2"/>
</dbReference>
<proteinExistence type="inferred from homology"/>
<gene>
    <name evidence="6" type="primary">GT7</name>
    <name evidence="6" type="ORF">A0J61_01262</name>
</gene>
<dbReference type="PANTHER" id="PTHR48043">
    <property type="entry name" value="EG:EG0003.4 PROTEIN-RELATED"/>
    <property type="match status" value="1"/>
</dbReference>
<dbReference type="InParanoid" id="A0A1C7NNF4"/>
<organism evidence="6 7">
    <name type="scientific">Choanephora cucurbitarum</name>
    <dbReference type="NCBI Taxonomy" id="101091"/>
    <lineage>
        <taxon>Eukaryota</taxon>
        <taxon>Fungi</taxon>
        <taxon>Fungi incertae sedis</taxon>
        <taxon>Mucoromycota</taxon>
        <taxon>Mucoromycotina</taxon>
        <taxon>Mucoromycetes</taxon>
        <taxon>Mucorales</taxon>
        <taxon>Mucorineae</taxon>
        <taxon>Choanephoraceae</taxon>
        <taxon>Choanephoroideae</taxon>
        <taxon>Choanephora</taxon>
    </lineage>
</organism>
<name>A0A1C7NNF4_9FUNG</name>
<dbReference type="OrthoDB" id="5835829at2759"/>
<evidence type="ECO:0000256" key="4">
    <source>
        <dbReference type="SAM" id="Phobius"/>
    </source>
</evidence>
<keyword evidence="4" id="KW-0472">Membrane</keyword>
<dbReference type="Proteomes" id="UP000093000">
    <property type="component" value="Unassembled WGS sequence"/>
</dbReference>
<dbReference type="InterPro" id="IPR050271">
    <property type="entry name" value="UDP-glycosyltransferase"/>
</dbReference>
<sequence>MKTNLEKALTAFLLAIALLLRSAHATYTFEPTYHDNGLKNIAFFAVWGGTSHSVWVLNICDELGKRGHNVSYLTTDEQAKYGRPYQHVNTVAIGPGNYRMKDVGDNSIIKNLGRIGFMLRAFDMLYINYERGMKINYFLANDIDVAICDHFGEACVDAATTLSIPYIVTSSMDFTKDSSTPYVRTDVSSLDEPTTEFQSLATRFYNGFIVPMKFVKIMFPTLRKLNDRKRAIGIDSKITDPSVKWQNALKLVNSAHGFSAPRPVGPLVELVGPIIPREYPSLTESIKAFLDQHKRVAYIAFGQYSTPNKHDVNLVLTSLLESIEKDYIDGFIWAAVSYDHLLPEAVTTSSGTVYPTEAILNQTNSHARMFSWAPQVAILTHPSLHLFVSHGGLGSCYESIYAGKRMIMYPFFGDQPINSHMIEQNGLGAILKYDYTVEESVNTIKRVALDQDGEIIRNVKRFQSLVQVRSKHSVVRGADAVEEVVYTHKNGVLPHRISADHRMSFIKSHNIDIYSIFIMLTFVILRTATFAVTRFVSYLLALKAKNKIKTK</sequence>
<evidence type="ECO:0000256" key="2">
    <source>
        <dbReference type="ARBA" id="ARBA00022679"/>
    </source>
</evidence>
<protein>
    <submittedName>
        <fullName evidence="6">Anthocyanidin 3-O-glucosyltransferase 7</fullName>
    </submittedName>
</protein>
<keyword evidence="1 3" id="KW-0328">Glycosyltransferase</keyword>
<evidence type="ECO:0000313" key="6">
    <source>
        <dbReference type="EMBL" id="OBZ90672.1"/>
    </source>
</evidence>
<dbReference type="EMBL" id="LUGH01000038">
    <property type="protein sequence ID" value="OBZ90672.1"/>
    <property type="molecule type" value="Genomic_DNA"/>
</dbReference>
<dbReference type="SUPFAM" id="SSF53756">
    <property type="entry name" value="UDP-Glycosyltransferase/glycogen phosphorylase"/>
    <property type="match status" value="1"/>
</dbReference>
<comment type="similarity">
    <text evidence="3">Belongs to the UDP-glycosyltransferase family.</text>
</comment>
<evidence type="ECO:0000256" key="1">
    <source>
        <dbReference type="ARBA" id="ARBA00022676"/>
    </source>
</evidence>
<dbReference type="CDD" id="cd03784">
    <property type="entry name" value="GT1_Gtf-like"/>
    <property type="match status" value="1"/>
</dbReference>
<keyword evidence="2 3" id="KW-0808">Transferase</keyword>
<keyword evidence="5" id="KW-0732">Signal</keyword>
<feature type="transmembrane region" description="Helical" evidence="4">
    <location>
        <begin position="513"/>
        <end position="541"/>
    </location>
</feature>
<dbReference type="GO" id="GO:0008194">
    <property type="term" value="F:UDP-glycosyltransferase activity"/>
    <property type="evidence" value="ECO:0007669"/>
    <property type="project" value="InterPro"/>
</dbReference>
<dbReference type="PANTHER" id="PTHR48043:SF145">
    <property type="entry name" value="FI06409P-RELATED"/>
    <property type="match status" value="1"/>
</dbReference>
<evidence type="ECO:0000313" key="7">
    <source>
        <dbReference type="Proteomes" id="UP000093000"/>
    </source>
</evidence>
<dbReference type="AlphaFoldDB" id="A0A1C7NNF4"/>
<dbReference type="InterPro" id="IPR002213">
    <property type="entry name" value="UDP_glucos_trans"/>
</dbReference>
<keyword evidence="4" id="KW-1133">Transmembrane helix</keyword>